<gene>
    <name evidence="1" type="ORF">SAMN02746011_00322</name>
</gene>
<name>A0A1T4JRB0_9LACT</name>
<accession>A0A1T4JRB0</accession>
<dbReference type="Pfam" id="PF01547">
    <property type="entry name" value="SBP_bac_1"/>
    <property type="match status" value="1"/>
</dbReference>
<dbReference type="PANTHER" id="PTHR43649:SF11">
    <property type="entry name" value="ABC TRANSPORTER SUBSTRATE-BINDING PROTEIN YESO-RELATED"/>
    <property type="match status" value="1"/>
</dbReference>
<evidence type="ECO:0000313" key="2">
    <source>
        <dbReference type="Proteomes" id="UP000189941"/>
    </source>
</evidence>
<reference evidence="2" key="1">
    <citation type="submission" date="2017-02" db="EMBL/GenBank/DDBJ databases">
        <authorList>
            <person name="Varghese N."/>
            <person name="Submissions S."/>
        </authorList>
    </citation>
    <scope>NUCLEOTIDE SEQUENCE [LARGE SCALE GENOMIC DNA]</scope>
    <source>
        <strain evidence="2">DSM 15739</strain>
    </source>
</reference>
<dbReference type="InterPro" id="IPR006059">
    <property type="entry name" value="SBP"/>
</dbReference>
<keyword evidence="1" id="KW-0813">Transport</keyword>
<evidence type="ECO:0000313" key="1">
    <source>
        <dbReference type="EMBL" id="SJZ32706.1"/>
    </source>
</evidence>
<proteinExistence type="predicted"/>
<organism evidence="1 2">
    <name type="scientific">Globicatella sulfidifaciens DSM 15739</name>
    <dbReference type="NCBI Taxonomy" id="1121925"/>
    <lineage>
        <taxon>Bacteria</taxon>
        <taxon>Bacillati</taxon>
        <taxon>Bacillota</taxon>
        <taxon>Bacilli</taxon>
        <taxon>Lactobacillales</taxon>
        <taxon>Aerococcaceae</taxon>
        <taxon>Globicatella</taxon>
    </lineage>
</organism>
<dbReference type="Gene3D" id="3.40.190.10">
    <property type="entry name" value="Periplasmic binding protein-like II"/>
    <property type="match status" value="2"/>
</dbReference>
<keyword evidence="1" id="KW-0762">Sugar transport</keyword>
<dbReference type="InterPro" id="IPR050490">
    <property type="entry name" value="Bact_solute-bd_prot1"/>
</dbReference>
<dbReference type="RefSeq" id="WP_078755177.1">
    <property type="nucleotide sequence ID" value="NZ_FUWO01000002.1"/>
</dbReference>
<dbReference type="EMBL" id="FUWO01000002">
    <property type="protein sequence ID" value="SJZ32706.1"/>
    <property type="molecule type" value="Genomic_DNA"/>
</dbReference>
<dbReference type="AlphaFoldDB" id="A0A1T4JRB0"/>
<dbReference type="SUPFAM" id="SSF53850">
    <property type="entry name" value="Periplasmic binding protein-like II"/>
    <property type="match status" value="1"/>
</dbReference>
<sequence length="167" mass="18937">MGITSTILNPIAALAEEIRVSWWGNDDRHQLTLETIKKFEELNPDTKIKPEYSGFGSLVENFTTQFAGGTEADVMIVLYNWIDQFSPNGDGFYDINELKDIIDLSQFDEEFLKFGESNGILQGIAQVENVLIIAMNKTILDKLGSEIPTTWDEYKEIAKNYQKALSF</sequence>
<dbReference type="OrthoDB" id="7918484at2"/>
<dbReference type="STRING" id="1121925.SAMN02746011_00322"/>
<dbReference type="Proteomes" id="UP000189941">
    <property type="component" value="Unassembled WGS sequence"/>
</dbReference>
<protein>
    <submittedName>
        <fullName evidence="1">ABC-type sugar transport system, periplasmic component</fullName>
    </submittedName>
</protein>
<keyword evidence="2" id="KW-1185">Reference proteome</keyword>
<dbReference type="PANTHER" id="PTHR43649">
    <property type="entry name" value="ARABINOSE-BINDING PROTEIN-RELATED"/>
    <property type="match status" value="1"/>
</dbReference>